<dbReference type="EMBL" id="LSRX01000342">
    <property type="protein sequence ID" value="OLQ00026.1"/>
    <property type="molecule type" value="Genomic_DNA"/>
</dbReference>
<sequence>MKQKLVQDEDLPPVLLFIRVAVGVVHGGGTSAVRLAEVGSSEIAAVQFGLPRAAWDQLPSPVSRFAGPQEKAGLVRRMSSKVADESWFDAEAATKSVATPDMPPVKMAFEAAPRQQEAGKNAAFRVECAQVRPLAHPTRCASNEVKAEVLQQGKELRGLVRPGDLAKGAIVTIQRKPLQSVYDKYNRLLGDLREAAVMKELDAKEAKDDRQTSRRFVVRLIFNLATLYHVFNEEDLIPEDWLCLENGTYVRTCLLHRLKTYEVIAEKVEYTSSPHSANVHDPPIYARKGEKVSGDIVTGSRGREWLKLGEDKFLPLKVDMKLVMATCDADMPRSFKVLATTRLRTMKNETGGRVSRGLYQDDRVQGSCIQRVMKGARQQEDWLQLAGDPDKYLRRSDVKQSEEDATAFKITETFAKYYRLRDGEMCPLDELHKGEKVTGWLEEGQWIMISEGANAGLYVPLTRVEREHEEDQVSMLMHTETVEPMPINTCYSALVITWCLYRSSGWQSGYGSLCRASFSMVVMSLLIQFGLLAMLWQVRMLADAGGDPHPCMYGIGQADSLFFPTGWNQPPFLGLGGFNVTADNRETDFGLYELQSVTRDALTHIFQHMKFFLSDSEQEQVQSSVAALDPAADGKVYGVETHVFRFLAIFLLVVQGCRDLWSCFIHFYLLPATALGEGSASWIQMDRGQASAKFVGYAKYDCILLFFVGLASALIGVFTVFFGVDLLVGLTTVEDLLLNCLAVSFILDVDEIVFSSFAPTDLVIMLENVDFELYRHAKIWTIVRRFRECPCIPRWIFPILVPAVASLGYYYSTITLHCTFDYSLNRYVSVVNDET</sequence>
<evidence type="ECO:0000313" key="2">
    <source>
        <dbReference type="Proteomes" id="UP000186817"/>
    </source>
</evidence>
<dbReference type="Proteomes" id="UP000186817">
    <property type="component" value="Unassembled WGS sequence"/>
</dbReference>
<proteinExistence type="predicted"/>
<comment type="caution">
    <text evidence="1">The sequence shown here is derived from an EMBL/GenBank/DDBJ whole genome shotgun (WGS) entry which is preliminary data.</text>
</comment>
<evidence type="ECO:0000313" key="1">
    <source>
        <dbReference type="EMBL" id="OLQ00026.1"/>
    </source>
</evidence>
<name>A0A1Q9DXW9_SYMMI</name>
<gene>
    <name evidence="1" type="ORF">AK812_SmicGene17350</name>
</gene>
<organism evidence="1 2">
    <name type="scientific">Symbiodinium microadriaticum</name>
    <name type="common">Dinoflagellate</name>
    <name type="synonym">Zooxanthella microadriatica</name>
    <dbReference type="NCBI Taxonomy" id="2951"/>
    <lineage>
        <taxon>Eukaryota</taxon>
        <taxon>Sar</taxon>
        <taxon>Alveolata</taxon>
        <taxon>Dinophyceae</taxon>
        <taxon>Suessiales</taxon>
        <taxon>Symbiodiniaceae</taxon>
        <taxon>Symbiodinium</taxon>
    </lineage>
</organism>
<keyword evidence="2" id="KW-1185">Reference proteome</keyword>
<dbReference type="AlphaFoldDB" id="A0A1Q9DXW9"/>
<dbReference type="OrthoDB" id="408844at2759"/>
<accession>A0A1Q9DXW9</accession>
<reference evidence="1 2" key="1">
    <citation type="submission" date="2016-02" db="EMBL/GenBank/DDBJ databases">
        <title>Genome analysis of coral dinoflagellate symbionts highlights evolutionary adaptations to a symbiotic lifestyle.</title>
        <authorList>
            <person name="Aranda M."/>
            <person name="Li Y."/>
            <person name="Liew Y.J."/>
            <person name="Baumgarten S."/>
            <person name="Simakov O."/>
            <person name="Wilson M."/>
            <person name="Piel J."/>
            <person name="Ashoor H."/>
            <person name="Bougouffa S."/>
            <person name="Bajic V.B."/>
            <person name="Ryu T."/>
            <person name="Ravasi T."/>
            <person name="Bayer T."/>
            <person name="Micklem G."/>
            <person name="Kim H."/>
            <person name="Bhak J."/>
            <person name="Lajeunesse T.C."/>
            <person name="Voolstra C.R."/>
        </authorList>
    </citation>
    <scope>NUCLEOTIDE SEQUENCE [LARGE SCALE GENOMIC DNA]</scope>
    <source>
        <strain evidence="1 2">CCMP2467</strain>
    </source>
</reference>
<protein>
    <submittedName>
        <fullName evidence="1">Uncharacterized protein</fullName>
    </submittedName>
</protein>